<dbReference type="RefSeq" id="WP_148966675.1">
    <property type="nucleotide sequence ID" value="NZ_VTEU01000008.1"/>
</dbReference>
<dbReference type="InterPro" id="IPR009492">
    <property type="entry name" value="TniQ"/>
</dbReference>
<protein>
    <recommendedName>
        <fullName evidence="5">Transposon Tn7 transposition protein TnsD C-termianl domain-containing protein</fullName>
    </recommendedName>
</protein>
<dbReference type="AlphaFoldDB" id="A0AA94WK82"/>
<dbReference type="EMBL" id="VTEU01000008">
    <property type="protein sequence ID" value="TYS57319.1"/>
    <property type="molecule type" value="Genomic_DNA"/>
</dbReference>
<evidence type="ECO:0000259" key="1">
    <source>
        <dbReference type="Pfam" id="PF06527"/>
    </source>
</evidence>
<reference evidence="3 4" key="1">
    <citation type="submission" date="2019-08" db="EMBL/GenBank/DDBJ databases">
        <title>Bacillus genomes from the desert of Cuatro Cienegas, Coahuila.</title>
        <authorList>
            <person name="Olmedo-Alvarez G."/>
        </authorList>
    </citation>
    <scope>NUCLEOTIDE SEQUENCE [LARGE SCALE GENOMIC DNA]</scope>
    <source>
        <strain evidence="3 4">CH88_3T</strain>
    </source>
</reference>
<evidence type="ECO:0000313" key="4">
    <source>
        <dbReference type="Proteomes" id="UP000323393"/>
    </source>
</evidence>
<comment type="caution">
    <text evidence="3">The sequence shown here is derived from an EMBL/GenBank/DDBJ whole genome shotgun (WGS) entry which is preliminary data.</text>
</comment>
<dbReference type="InterPro" id="IPR032750">
    <property type="entry name" value="TnsD_C"/>
</dbReference>
<evidence type="ECO:0000259" key="2">
    <source>
        <dbReference type="Pfam" id="PF15978"/>
    </source>
</evidence>
<organism evidence="3 4">
    <name type="scientific">Sutcliffiella horikoshii</name>
    <dbReference type="NCBI Taxonomy" id="79883"/>
    <lineage>
        <taxon>Bacteria</taxon>
        <taxon>Bacillati</taxon>
        <taxon>Bacillota</taxon>
        <taxon>Bacilli</taxon>
        <taxon>Bacillales</taxon>
        <taxon>Bacillaceae</taxon>
        <taxon>Sutcliffiella</taxon>
    </lineage>
</organism>
<name>A0AA94WK82_9BACI</name>
<proteinExistence type="predicted"/>
<sequence>MKKLLFFPDPYPDEDFRSVIYRYHVRSGNSNFNQTKKELFNVNSDKVGSIPRNLSFLLNKMPYENHYTKEYILAFTWFPILRAFLPKNRLHNVNKDIMFGKTGTSNYANKIDIQKHSPLVKKIVSYCPICINEDFENYGEAYIHLQHQLSFINFCPLHHVYLSEKCLRCGKYLANKYATSLTIKPCCDYSCIKKVKRDTIFYLKLKLLSEVNYFKQYNRMDSKKLFAKILVLLGNNNYINNKGVIDKTKLIEDLFEKYHEDYLFSLGIGRETLVSKFLNPQYMANFSIIYILLMCFLAGSVENFFKNKDTISLPFGSEPWPCHNSVCPTYNKKETKVNCRRTFLDNIIIGSFTCNVCGFKYTRKYYDGISDSDGNKYNVTNMGDLWRNKVIKLYLEGSNVRKIAEIMNSKHSTVARLVRNLKKANLAYSKCATTDSLDTSLLVTSVSRDKRKEKYRAKIMGLKDLDPKITRVAIKKMANKEYSWLYKSDLKWLNDNIPPVRERLNYAHLDKQLQLKIKEATRSAFDSNPPSRIRKGTILRNLDLKDRNQIFSHKEKLPKTYTELESSIETIEEYQIRHVPSIYLQLRSSGYINVTVDSILAFRRSYRKCSNETKKRIEEVLEKLQTSEQKITDNR</sequence>
<dbReference type="Proteomes" id="UP000323393">
    <property type="component" value="Unassembled WGS sequence"/>
</dbReference>
<gene>
    <name evidence="3" type="ORF">FZC74_16645</name>
</gene>
<accession>A0AA94WK82</accession>
<feature type="domain" description="Transposon Tn7 transposition protein TnsD C-terminal" evidence="2">
    <location>
        <begin position="218"/>
        <end position="561"/>
    </location>
</feature>
<dbReference type="Pfam" id="PF06527">
    <property type="entry name" value="TniQ"/>
    <property type="match status" value="1"/>
</dbReference>
<evidence type="ECO:0008006" key="5">
    <source>
        <dbReference type="Google" id="ProtNLM"/>
    </source>
</evidence>
<dbReference type="Pfam" id="PF15978">
    <property type="entry name" value="TnsD"/>
    <property type="match status" value="1"/>
</dbReference>
<evidence type="ECO:0000313" key="3">
    <source>
        <dbReference type="EMBL" id="TYS57319.1"/>
    </source>
</evidence>
<feature type="domain" description="TniQ" evidence="1">
    <location>
        <begin position="6"/>
        <end position="162"/>
    </location>
</feature>